<reference evidence="1 2" key="1">
    <citation type="submission" date="2019-05" db="EMBL/GenBank/DDBJ databases">
        <title>Another draft genome of Portunus trituberculatus and its Hox gene families provides insights of decapod evolution.</title>
        <authorList>
            <person name="Jeong J.-H."/>
            <person name="Song I."/>
            <person name="Kim S."/>
            <person name="Choi T."/>
            <person name="Kim D."/>
            <person name="Ryu S."/>
            <person name="Kim W."/>
        </authorList>
    </citation>
    <scope>NUCLEOTIDE SEQUENCE [LARGE SCALE GENOMIC DNA]</scope>
    <source>
        <tissue evidence="1">Muscle</tissue>
    </source>
</reference>
<proteinExistence type="predicted"/>
<gene>
    <name evidence="1" type="ORF">E2C01_063306</name>
</gene>
<evidence type="ECO:0000313" key="1">
    <source>
        <dbReference type="EMBL" id="MPC69091.1"/>
    </source>
</evidence>
<organism evidence="1 2">
    <name type="scientific">Portunus trituberculatus</name>
    <name type="common">Swimming crab</name>
    <name type="synonym">Neptunus trituberculatus</name>
    <dbReference type="NCBI Taxonomy" id="210409"/>
    <lineage>
        <taxon>Eukaryota</taxon>
        <taxon>Metazoa</taxon>
        <taxon>Ecdysozoa</taxon>
        <taxon>Arthropoda</taxon>
        <taxon>Crustacea</taxon>
        <taxon>Multicrustacea</taxon>
        <taxon>Malacostraca</taxon>
        <taxon>Eumalacostraca</taxon>
        <taxon>Eucarida</taxon>
        <taxon>Decapoda</taxon>
        <taxon>Pleocyemata</taxon>
        <taxon>Brachyura</taxon>
        <taxon>Eubrachyura</taxon>
        <taxon>Portunoidea</taxon>
        <taxon>Portunidae</taxon>
        <taxon>Portuninae</taxon>
        <taxon>Portunus</taxon>
    </lineage>
</organism>
<comment type="caution">
    <text evidence="1">The sequence shown here is derived from an EMBL/GenBank/DDBJ whole genome shotgun (WGS) entry which is preliminary data.</text>
</comment>
<accession>A0A5B7H8U0</accession>
<dbReference type="EMBL" id="VSRR010028871">
    <property type="protein sequence ID" value="MPC69091.1"/>
    <property type="molecule type" value="Genomic_DNA"/>
</dbReference>
<dbReference type="Proteomes" id="UP000324222">
    <property type="component" value="Unassembled WGS sequence"/>
</dbReference>
<evidence type="ECO:0000313" key="2">
    <source>
        <dbReference type="Proteomes" id="UP000324222"/>
    </source>
</evidence>
<keyword evidence="2" id="KW-1185">Reference proteome</keyword>
<name>A0A5B7H8U0_PORTR</name>
<protein>
    <submittedName>
        <fullName evidence="1">Uncharacterized protein</fullName>
    </submittedName>
</protein>
<sequence length="10" mass="1076">MAEGNSHIAF</sequence>